<evidence type="ECO:0000259" key="10">
    <source>
        <dbReference type="Pfam" id="PF02602"/>
    </source>
</evidence>
<evidence type="ECO:0000256" key="2">
    <source>
        <dbReference type="ARBA" id="ARBA00008133"/>
    </source>
</evidence>
<comment type="pathway">
    <text evidence="1 9">Porphyrin-containing compound metabolism; protoporphyrin-IX biosynthesis; coproporphyrinogen-III from 5-aminolevulinate: step 3/4.</text>
</comment>
<evidence type="ECO:0000256" key="8">
    <source>
        <dbReference type="ARBA" id="ARBA00048617"/>
    </source>
</evidence>
<dbReference type="InterPro" id="IPR036108">
    <property type="entry name" value="4pyrrol_syn_uPrphyn_synt_sf"/>
</dbReference>
<protein>
    <recommendedName>
        <fullName evidence="7 9">Uroporphyrinogen-III synthase</fullName>
        <ecNumber evidence="3 9">4.2.1.75</ecNumber>
    </recommendedName>
</protein>
<dbReference type="CDD" id="cd06578">
    <property type="entry name" value="HemD"/>
    <property type="match status" value="1"/>
</dbReference>
<evidence type="ECO:0000256" key="3">
    <source>
        <dbReference type="ARBA" id="ARBA00013109"/>
    </source>
</evidence>
<accession>A0ABT1QU51</accession>
<evidence type="ECO:0000256" key="6">
    <source>
        <dbReference type="ARBA" id="ARBA00037589"/>
    </source>
</evidence>
<comment type="function">
    <text evidence="6 9">Catalyzes cyclization of the linear tetrapyrrole, hydroxymethylbilane, to the macrocyclic uroporphyrinogen III.</text>
</comment>
<dbReference type="EC" id="4.2.1.75" evidence="3 9"/>
<dbReference type="GO" id="GO:0004852">
    <property type="term" value="F:uroporphyrinogen-III synthase activity"/>
    <property type="evidence" value="ECO:0007669"/>
    <property type="project" value="UniProtKB-EC"/>
</dbReference>
<dbReference type="PANTHER" id="PTHR38042:SF1">
    <property type="entry name" value="UROPORPHYRINOGEN-III SYNTHASE, CHLOROPLASTIC"/>
    <property type="match status" value="1"/>
</dbReference>
<dbReference type="Proteomes" id="UP001165498">
    <property type="component" value="Unassembled WGS sequence"/>
</dbReference>
<gene>
    <name evidence="11" type="ORF">NM961_13905</name>
</gene>
<sequence>MGTTKGRTDRARTVPRVGERNKTELATQTVPQRVAARLALPLAGAGVIVTRPAGTAAGLLLRLQRLGADTVTLPGLSLRSAPDPAAARAALRTALQGDGLVFVSPAAVKFAWKLLPALRLPARLRLAAVGAATARALRARGAREVIVPRGSQDSEGLLAEAALRGVRGQRWGLVAAAGGRDLLAAGLRRRGARVVPVEVYQRAAPRWNRLHYARLETAPRPLIVLISSAQALAHLATLLPPGLVLALREADFVLSSERLAALAREHGFTRVHVAKSALSADLVQAAEAALACHRL</sequence>
<dbReference type="SUPFAM" id="SSF69618">
    <property type="entry name" value="HemD-like"/>
    <property type="match status" value="1"/>
</dbReference>
<evidence type="ECO:0000256" key="1">
    <source>
        <dbReference type="ARBA" id="ARBA00004772"/>
    </source>
</evidence>
<dbReference type="InterPro" id="IPR039793">
    <property type="entry name" value="UROS/Hem4"/>
</dbReference>
<dbReference type="EMBL" id="JANFQO010000012">
    <property type="protein sequence ID" value="MCQ4165811.1"/>
    <property type="molecule type" value="Genomic_DNA"/>
</dbReference>
<dbReference type="Gene3D" id="3.40.50.10090">
    <property type="match status" value="2"/>
</dbReference>
<name>A0ABT1QU51_9GAMM</name>
<dbReference type="Pfam" id="PF02602">
    <property type="entry name" value="HEM4"/>
    <property type="match status" value="1"/>
</dbReference>
<feature type="domain" description="Tetrapyrrole biosynthesis uroporphyrinogen III synthase" evidence="10">
    <location>
        <begin position="62"/>
        <end position="283"/>
    </location>
</feature>
<proteinExistence type="inferred from homology"/>
<keyword evidence="12" id="KW-1185">Reference proteome</keyword>
<comment type="caution">
    <text evidence="11">The sequence shown here is derived from an EMBL/GenBank/DDBJ whole genome shotgun (WGS) entry which is preliminary data.</text>
</comment>
<dbReference type="InterPro" id="IPR003754">
    <property type="entry name" value="4pyrrol_synth_uPrphyn_synth"/>
</dbReference>
<evidence type="ECO:0000313" key="12">
    <source>
        <dbReference type="Proteomes" id="UP001165498"/>
    </source>
</evidence>
<evidence type="ECO:0000256" key="5">
    <source>
        <dbReference type="ARBA" id="ARBA00023244"/>
    </source>
</evidence>
<evidence type="ECO:0000256" key="7">
    <source>
        <dbReference type="ARBA" id="ARBA00040167"/>
    </source>
</evidence>
<reference evidence="11" key="1">
    <citation type="submission" date="2022-07" db="EMBL/GenBank/DDBJ databases">
        <title>Tahibacter sp., a new gammaproteobacterium isolated from the silt sample collected at pig farm.</title>
        <authorList>
            <person name="Chen H."/>
        </authorList>
    </citation>
    <scope>NUCLEOTIDE SEQUENCE</scope>
    <source>
        <strain evidence="11">P2K</strain>
    </source>
</reference>
<evidence type="ECO:0000256" key="4">
    <source>
        <dbReference type="ARBA" id="ARBA00023239"/>
    </source>
</evidence>
<keyword evidence="5 9" id="KW-0627">Porphyrin biosynthesis</keyword>
<comment type="similarity">
    <text evidence="2 9">Belongs to the uroporphyrinogen-III synthase family.</text>
</comment>
<evidence type="ECO:0000313" key="11">
    <source>
        <dbReference type="EMBL" id="MCQ4165811.1"/>
    </source>
</evidence>
<organism evidence="11 12">
    <name type="scientific">Tahibacter harae</name>
    <dbReference type="NCBI Taxonomy" id="2963937"/>
    <lineage>
        <taxon>Bacteria</taxon>
        <taxon>Pseudomonadati</taxon>
        <taxon>Pseudomonadota</taxon>
        <taxon>Gammaproteobacteria</taxon>
        <taxon>Lysobacterales</taxon>
        <taxon>Rhodanobacteraceae</taxon>
        <taxon>Tahibacter</taxon>
    </lineage>
</organism>
<keyword evidence="4 9" id="KW-0456">Lyase</keyword>
<evidence type="ECO:0000256" key="9">
    <source>
        <dbReference type="RuleBase" id="RU366031"/>
    </source>
</evidence>
<dbReference type="RefSeq" id="WP_255915001.1">
    <property type="nucleotide sequence ID" value="NZ_JANFQO010000012.1"/>
</dbReference>
<dbReference type="PANTHER" id="PTHR38042">
    <property type="entry name" value="UROPORPHYRINOGEN-III SYNTHASE, CHLOROPLASTIC"/>
    <property type="match status" value="1"/>
</dbReference>
<comment type="catalytic activity">
    <reaction evidence="8 9">
        <text>hydroxymethylbilane = uroporphyrinogen III + H2O</text>
        <dbReference type="Rhea" id="RHEA:18965"/>
        <dbReference type="ChEBI" id="CHEBI:15377"/>
        <dbReference type="ChEBI" id="CHEBI:57308"/>
        <dbReference type="ChEBI" id="CHEBI:57845"/>
        <dbReference type="EC" id="4.2.1.75"/>
    </reaction>
</comment>